<sequence length="181" mass="18915">MFEGVGEQSHRHQHFLALAGAHVGGAQQESQHLVLAGRETLAVVALHVVRQVGQALGAGAGAHQIADLFIAHPRDRAGTVFVGQEVFVVDGQRRQDVLGRGGPFGFDGLERGIAFGQSGVERVLVGFAGLLENFDPAADHLLGDLVEILVRALVGRGVGVELGLEGSQVRVLLVAAGQLVT</sequence>
<dbReference type="AlphaFoldDB" id="A0A7K0DGI1"/>
<comment type="caution">
    <text evidence="1">The sequence shown here is derived from an EMBL/GenBank/DDBJ whole genome shotgun (WGS) entry which is preliminary data.</text>
</comment>
<evidence type="ECO:0000313" key="1">
    <source>
        <dbReference type="EMBL" id="MQY24402.1"/>
    </source>
</evidence>
<reference evidence="1 2" key="1">
    <citation type="submission" date="2019-10" db="EMBL/GenBank/DDBJ databases">
        <title>Nocardia macrotermitis sp. nov. and Nocardia aurantia sp. nov., isolated from the gut of fungus growing-termite Macrotermes natalensis.</title>
        <authorList>
            <person name="Benndorf R."/>
            <person name="Schwitalla J."/>
            <person name="Martin K."/>
            <person name="De Beer W."/>
            <person name="Kaster A.-K."/>
            <person name="Vollmers J."/>
            <person name="Poulsen M."/>
            <person name="Beemelmanns C."/>
        </authorList>
    </citation>
    <scope>NUCLEOTIDE SEQUENCE [LARGE SCALE GENOMIC DNA]</scope>
    <source>
        <strain evidence="1 2">RB20</strain>
    </source>
</reference>
<gene>
    <name evidence="1" type="ORF">NRB20_75370</name>
</gene>
<evidence type="ECO:0000313" key="2">
    <source>
        <dbReference type="Proteomes" id="UP000438448"/>
    </source>
</evidence>
<accession>A0A7K0DGI1</accession>
<dbReference type="Proteomes" id="UP000438448">
    <property type="component" value="Unassembled WGS sequence"/>
</dbReference>
<proteinExistence type="predicted"/>
<dbReference type="EMBL" id="WEGK01000035">
    <property type="protein sequence ID" value="MQY24402.1"/>
    <property type="molecule type" value="Genomic_DNA"/>
</dbReference>
<keyword evidence="2" id="KW-1185">Reference proteome</keyword>
<organism evidence="1 2">
    <name type="scientific">Nocardia macrotermitis</name>
    <dbReference type="NCBI Taxonomy" id="2585198"/>
    <lineage>
        <taxon>Bacteria</taxon>
        <taxon>Bacillati</taxon>
        <taxon>Actinomycetota</taxon>
        <taxon>Actinomycetes</taxon>
        <taxon>Mycobacteriales</taxon>
        <taxon>Nocardiaceae</taxon>
        <taxon>Nocardia</taxon>
    </lineage>
</organism>
<protein>
    <submittedName>
        <fullName evidence="1">Uncharacterized protein</fullName>
    </submittedName>
</protein>
<name>A0A7K0DGI1_9NOCA</name>